<dbReference type="AlphaFoldDB" id="A0A7Y1MMA7"/>
<name>A0A7Y1MMA7_9PSED</name>
<dbReference type="EMBL" id="JAAQYP010000007">
    <property type="protein sequence ID" value="NNA94791.1"/>
    <property type="molecule type" value="Genomic_DNA"/>
</dbReference>
<proteinExistence type="predicted"/>
<gene>
    <name evidence="2" type="ORF">HBO33_06390</name>
</gene>
<accession>A0A7Y1MMA7</accession>
<dbReference type="Proteomes" id="UP000542111">
    <property type="component" value="Unassembled WGS sequence"/>
</dbReference>
<dbReference type="RefSeq" id="WP_169897546.1">
    <property type="nucleotide sequence ID" value="NZ_JAAQYP010000007.1"/>
</dbReference>
<feature type="signal peptide" evidence="1">
    <location>
        <begin position="1"/>
        <end position="35"/>
    </location>
</feature>
<keyword evidence="1" id="KW-0732">Signal</keyword>
<protein>
    <recommendedName>
        <fullName evidence="4">DUF3757 domain-containing protein</fullName>
    </recommendedName>
</protein>
<evidence type="ECO:0000313" key="3">
    <source>
        <dbReference type="Proteomes" id="UP000542111"/>
    </source>
</evidence>
<evidence type="ECO:0000256" key="1">
    <source>
        <dbReference type="SAM" id="SignalP"/>
    </source>
</evidence>
<reference evidence="2 3" key="1">
    <citation type="journal article" date="2020" name="Front. Microbiol.">
        <title>Genetic Organization of the aprX-lipA2 Operon Affects the Proteolytic Potential of Pseudomonas Species in Milk.</title>
        <authorList>
            <person name="Maier C."/>
            <person name="Huptas C."/>
            <person name="von Neubeck M."/>
            <person name="Scherer S."/>
            <person name="Wenning M."/>
            <person name="Lucking G."/>
        </authorList>
    </citation>
    <scope>NUCLEOTIDE SEQUENCE [LARGE SCALE GENOMIC DNA]</scope>
    <source>
        <strain evidence="2 3">G4779</strain>
    </source>
</reference>
<comment type="caution">
    <text evidence="2">The sequence shown here is derived from an EMBL/GenBank/DDBJ whole genome shotgun (WGS) entry which is preliminary data.</text>
</comment>
<sequence length="149" mass="16091">MITANTAKAFPGVSILKFYSLTAIGLLALMSNSYAAQWTCPPVENLQKNAGDGSSYSAMAVGGNWEGEGSTAEASLVEKLKFERAAIKTGKDSETKETIYYVSCDYGGTDMNDYLRMSRRFTALPKAVGTHWQENLCSASSVEDCGFEP</sequence>
<organism evidence="2 3">
    <name type="scientific">Pseudomonas gessardii</name>
    <dbReference type="NCBI Taxonomy" id="78544"/>
    <lineage>
        <taxon>Bacteria</taxon>
        <taxon>Pseudomonadati</taxon>
        <taxon>Pseudomonadota</taxon>
        <taxon>Gammaproteobacteria</taxon>
        <taxon>Pseudomonadales</taxon>
        <taxon>Pseudomonadaceae</taxon>
        <taxon>Pseudomonas</taxon>
    </lineage>
</organism>
<evidence type="ECO:0000313" key="2">
    <source>
        <dbReference type="EMBL" id="NNA94791.1"/>
    </source>
</evidence>
<evidence type="ECO:0008006" key="4">
    <source>
        <dbReference type="Google" id="ProtNLM"/>
    </source>
</evidence>
<feature type="chain" id="PRO_5031386837" description="DUF3757 domain-containing protein" evidence="1">
    <location>
        <begin position="36"/>
        <end position="149"/>
    </location>
</feature>